<name>A0A9E2KDM0_9FIRM</name>
<evidence type="ECO:0000313" key="9">
    <source>
        <dbReference type="EMBL" id="MBU3804885.1"/>
    </source>
</evidence>
<feature type="transmembrane region" description="Helical" evidence="8">
    <location>
        <begin position="148"/>
        <end position="168"/>
    </location>
</feature>
<feature type="transmembrane region" description="Helical" evidence="8">
    <location>
        <begin position="42"/>
        <end position="62"/>
    </location>
</feature>
<reference evidence="9" key="1">
    <citation type="journal article" date="2021" name="PeerJ">
        <title>Extensive microbial diversity within the chicken gut microbiome revealed by metagenomics and culture.</title>
        <authorList>
            <person name="Gilroy R."/>
            <person name="Ravi A."/>
            <person name="Getino M."/>
            <person name="Pursley I."/>
            <person name="Horton D.L."/>
            <person name="Alikhan N.F."/>
            <person name="Baker D."/>
            <person name="Gharbi K."/>
            <person name="Hall N."/>
            <person name="Watson M."/>
            <person name="Adriaenssens E.M."/>
            <person name="Foster-Nyarko E."/>
            <person name="Jarju S."/>
            <person name="Secka A."/>
            <person name="Antonio M."/>
            <person name="Oren A."/>
            <person name="Chaudhuri R.R."/>
            <person name="La Ragione R."/>
            <person name="Hildebrand F."/>
            <person name="Pallen M.J."/>
        </authorList>
    </citation>
    <scope>NUCLEOTIDE SEQUENCE</scope>
    <source>
        <strain evidence="9">B5-657</strain>
    </source>
</reference>
<dbReference type="NCBIfam" id="TIGR00912">
    <property type="entry name" value="2A0309"/>
    <property type="match status" value="1"/>
</dbReference>
<dbReference type="PANTHER" id="PTHR34975:SF2">
    <property type="entry name" value="SPORE GERMINATION PROTEIN A2"/>
    <property type="match status" value="1"/>
</dbReference>
<evidence type="ECO:0000256" key="3">
    <source>
        <dbReference type="ARBA" id="ARBA00022448"/>
    </source>
</evidence>
<feature type="transmembrane region" description="Helical" evidence="8">
    <location>
        <begin position="217"/>
        <end position="238"/>
    </location>
</feature>
<sequence>MFSHNGKISTRQVTILLILQMFNTNILLLPKLCTYYVGRNGYILPIVALVIGILYVYCITSLTMRFPNMTLVELTKSILPNWLAYILLTLFAIKVLIGTGLELRMFGEMISQVMLPKTPIMVIMSIILLTTSYLVKSGVEATARMGEVLVYFIFVPLIIVFIIIALGADYRELLPLFQTNIESVGVGALNISFLFIPLEFLLMMTGMMEKPDKARKVGIVAIVIIAILESIIILLTIAEIGLGETQRQIWPVIALMQSIGLTNSVVENQEVLMMTGWVLSIFMYLSSGLYFPALIGSRSCKFKRENVFVLPLVPIILFIAIWPQGLVQAYDWYLSFQYYFGIWFLIPIPLILLLIAKFRRLGSEK</sequence>
<evidence type="ECO:0000256" key="6">
    <source>
        <dbReference type="ARBA" id="ARBA00022989"/>
    </source>
</evidence>
<evidence type="ECO:0000313" key="10">
    <source>
        <dbReference type="Proteomes" id="UP000824229"/>
    </source>
</evidence>
<dbReference type="GO" id="GO:0009847">
    <property type="term" value="P:spore germination"/>
    <property type="evidence" value="ECO:0007669"/>
    <property type="project" value="InterPro"/>
</dbReference>
<feature type="transmembrane region" description="Helical" evidence="8">
    <location>
        <begin position="82"/>
        <end position="106"/>
    </location>
</feature>
<keyword evidence="7 8" id="KW-0472">Membrane</keyword>
<reference evidence="9" key="2">
    <citation type="submission" date="2021-04" db="EMBL/GenBank/DDBJ databases">
        <authorList>
            <person name="Gilroy R."/>
        </authorList>
    </citation>
    <scope>NUCLEOTIDE SEQUENCE</scope>
    <source>
        <strain evidence="9">B5-657</strain>
    </source>
</reference>
<feature type="transmembrane region" description="Helical" evidence="8">
    <location>
        <begin position="307"/>
        <end position="324"/>
    </location>
</feature>
<feature type="transmembrane region" description="Helical" evidence="8">
    <location>
        <begin position="336"/>
        <end position="356"/>
    </location>
</feature>
<comment type="subcellular location">
    <subcellularLocation>
        <location evidence="1">Membrane</location>
        <topology evidence="1">Multi-pass membrane protein</topology>
    </subcellularLocation>
</comment>
<proteinExistence type="inferred from homology"/>
<comment type="caution">
    <text evidence="9">The sequence shown here is derived from an EMBL/GenBank/DDBJ whole genome shotgun (WGS) entry which is preliminary data.</text>
</comment>
<keyword evidence="3" id="KW-0813">Transport</keyword>
<dbReference type="AlphaFoldDB" id="A0A9E2KDM0"/>
<gene>
    <name evidence="9" type="ORF">H9872_09050</name>
</gene>
<dbReference type="PANTHER" id="PTHR34975">
    <property type="entry name" value="SPORE GERMINATION PROTEIN A2"/>
    <property type="match status" value="1"/>
</dbReference>
<comment type="similarity">
    <text evidence="2">Belongs to the amino acid-polyamine-organocation (APC) superfamily. Spore germination protein (SGP) (TC 2.A.3.9) family.</text>
</comment>
<dbReference type="GO" id="GO:0016020">
    <property type="term" value="C:membrane"/>
    <property type="evidence" value="ECO:0007669"/>
    <property type="project" value="UniProtKB-SubCell"/>
</dbReference>
<dbReference type="Proteomes" id="UP000824229">
    <property type="component" value="Unassembled WGS sequence"/>
</dbReference>
<feature type="transmembrane region" description="Helical" evidence="8">
    <location>
        <begin position="118"/>
        <end position="136"/>
    </location>
</feature>
<feature type="transmembrane region" description="Helical" evidence="8">
    <location>
        <begin position="12"/>
        <end position="30"/>
    </location>
</feature>
<dbReference type="Pfam" id="PF03845">
    <property type="entry name" value="Spore_permease"/>
    <property type="match status" value="1"/>
</dbReference>
<feature type="transmembrane region" description="Helical" evidence="8">
    <location>
        <begin position="188"/>
        <end position="205"/>
    </location>
</feature>
<evidence type="ECO:0000256" key="8">
    <source>
        <dbReference type="SAM" id="Phobius"/>
    </source>
</evidence>
<keyword evidence="6 8" id="KW-1133">Transmembrane helix</keyword>
<dbReference type="Gene3D" id="1.20.1740.10">
    <property type="entry name" value="Amino acid/polyamine transporter I"/>
    <property type="match status" value="1"/>
</dbReference>
<evidence type="ECO:0000256" key="1">
    <source>
        <dbReference type="ARBA" id="ARBA00004141"/>
    </source>
</evidence>
<dbReference type="InterPro" id="IPR004761">
    <property type="entry name" value="Spore_GerAB"/>
</dbReference>
<dbReference type="EMBL" id="JAHLFQ010000209">
    <property type="protein sequence ID" value="MBU3804885.1"/>
    <property type="molecule type" value="Genomic_DNA"/>
</dbReference>
<accession>A0A9E2KDM0</accession>
<protein>
    <submittedName>
        <fullName evidence="9">Spore germination protein</fullName>
    </submittedName>
</protein>
<evidence type="ECO:0000256" key="4">
    <source>
        <dbReference type="ARBA" id="ARBA00022544"/>
    </source>
</evidence>
<keyword evidence="4" id="KW-0309">Germination</keyword>
<organism evidence="9 10">
    <name type="scientific">Candidatus Cellulosilyticum pullistercoris</name>
    <dbReference type="NCBI Taxonomy" id="2838521"/>
    <lineage>
        <taxon>Bacteria</taxon>
        <taxon>Bacillati</taxon>
        <taxon>Bacillota</taxon>
        <taxon>Clostridia</taxon>
        <taxon>Lachnospirales</taxon>
        <taxon>Cellulosilyticaceae</taxon>
        <taxon>Cellulosilyticum</taxon>
    </lineage>
</organism>
<evidence type="ECO:0000256" key="2">
    <source>
        <dbReference type="ARBA" id="ARBA00007998"/>
    </source>
</evidence>
<feature type="transmembrane region" description="Helical" evidence="8">
    <location>
        <begin position="271"/>
        <end position="295"/>
    </location>
</feature>
<evidence type="ECO:0000256" key="7">
    <source>
        <dbReference type="ARBA" id="ARBA00023136"/>
    </source>
</evidence>
<keyword evidence="5 8" id="KW-0812">Transmembrane</keyword>
<evidence type="ECO:0000256" key="5">
    <source>
        <dbReference type="ARBA" id="ARBA00022692"/>
    </source>
</evidence>